<keyword evidence="6" id="KW-0406">Ion transport</keyword>
<dbReference type="PANTHER" id="PTHR11562">
    <property type="entry name" value="CATION EFFLUX PROTEIN/ ZINC TRANSPORTER"/>
    <property type="match status" value="1"/>
</dbReference>
<evidence type="ECO:0000259" key="11">
    <source>
        <dbReference type="Pfam" id="PF16916"/>
    </source>
</evidence>
<dbReference type="SUPFAM" id="SSF161111">
    <property type="entry name" value="Cation efflux protein transmembrane domain-like"/>
    <property type="match status" value="1"/>
</dbReference>
<feature type="transmembrane region" description="Helical" evidence="9">
    <location>
        <begin position="184"/>
        <end position="209"/>
    </location>
</feature>
<dbReference type="InterPro" id="IPR050681">
    <property type="entry name" value="CDF/SLC30A"/>
</dbReference>
<comment type="subcellular location">
    <subcellularLocation>
        <location evidence="1">Membrane</location>
        <topology evidence="1">Multi-pass membrane protein</topology>
    </subcellularLocation>
</comment>
<feature type="region of interest" description="Disordered" evidence="8">
    <location>
        <begin position="1"/>
        <end position="44"/>
    </location>
</feature>
<evidence type="ECO:0000256" key="9">
    <source>
        <dbReference type="SAM" id="Phobius"/>
    </source>
</evidence>
<feature type="transmembrane region" description="Helical" evidence="9">
    <location>
        <begin position="117"/>
        <end position="139"/>
    </location>
</feature>
<dbReference type="Gene3D" id="1.20.1510.10">
    <property type="entry name" value="Cation efflux protein transmembrane domain"/>
    <property type="match status" value="1"/>
</dbReference>
<evidence type="ECO:0000256" key="8">
    <source>
        <dbReference type="SAM" id="MobiDB-lite"/>
    </source>
</evidence>
<feature type="domain" description="Cation efflux protein transmembrane" evidence="10">
    <location>
        <begin position="50"/>
        <end position="241"/>
    </location>
</feature>
<comment type="similarity">
    <text evidence="2">Belongs to the cation diffusion facilitator (CDF) transporter (TC 2.A.4) family. SLC30A subfamily.</text>
</comment>
<keyword evidence="3" id="KW-0813">Transport</keyword>
<gene>
    <name evidence="12" type="ORF">SAMN04489714_1502</name>
</gene>
<reference evidence="12 13" key="1">
    <citation type="submission" date="2016-10" db="EMBL/GenBank/DDBJ databases">
        <authorList>
            <person name="Varghese N."/>
            <person name="Submissions S."/>
        </authorList>
    </citation>
    <scope>NUCLEOTIDE SEQUENCE [LARGE SCALE GENOMIC DNA]</scope>
    <source>
        <strain evidence="12 13">DSM 9169</strain>
    </source>
</reference>
<dbReference type="InterPro" id="IPR002524">
    <property type="entry name" value="Cation_efflux"/>
</dbReference>
<keyword evidence="4 9" id="KW-0812">Transmembrane</keyword>
<organism evidence="12 13">
    <name type="scientific">Schaalia radingae</name>
    <dbReference type="NCBI Taxonomy" id="131110"/>
    <lineage>
        <taxon>Bacteria</taxon>
        <taxon>Bacillati</taxon>
        <taxon>Actinomycetota</taxon>
        <taxon>Actinomycetes</taxon>
        <taxon>Actinomycetales</taxon>
        <taxon>Actinomycetaceae</taxon>
        <taxon>Schaalia</taxon>
    </lineage>
</organism>
<evidence type="ECO:0000256" key="1">
    <source>
        <dbReference type="ARBA" id="ARBA00004141"/>
    </source>
</evidence>
<dbReference type="InterPro" id="IPR027469">
    <property type="entry name" value="Cation_efflux_TMD_sf"/>
</dbReference>
<evidence type="ECO:0000313" key="12">
    <source>
        <dbReference type="EMBL" id="SDT99571.1"/>
    </source>
</evidence>
<dbReference type="RefSeq" id="WP_092648749.1">
    <property type="nucleotide sequence ID" value="NZ_LT629792.1"/>
</dbReference>
<proteinExistence type="inferred from homology"/>
<evidence type="ECO:0000256" key="5">
    <source>
        <dbReference type="ARBA" id="ARBA00022989"/>
    </source>
</evidence>
<sequence length="335" mass="35806">MSPDVEHRDCCEESEQSSPHSRPTSAEKSLASDHSHSHSHSHAASSRGRLIAALSITATVLLIETIGGALSGSLALFADAGHMAVDSIGLVIALIAAHLSLRPRTDRFTWGLARSEVVAAALQAGMLVVICVIIAYEAIGRFMNPEQLDTRIMLIVGILGLAANVASLLVLMGGRSASLNMRAAFLEVATDALGSVAVIIGAVVAHFSGWLQADALASLLIACMMAPRAITLLRRSVAILMEETPPGLELTTVREHMLHVQGVEDVHDLHASTIATGVIALTAHVTVQPELNEHERSDILHTLASCVQEHFPVTITHSTFQLESPQHREHEQLRH</sequence>
<dbReference type="Proteomes" id="UP000198976">
    <property type="component" value="Chromosome I"/>
</dbReference>
<keyword evidence="5 9" id="KW-1133">Transmembrane helix</keyword>
<keyword evidence="13" id="KW-1185">Reference proteome</keyword>
<evidence type="ECO:0000256" key="6">
    <source>
        <dbReference type="ARBA" id="ARBA00023065"/>
    </source>
</evidence>
<dbReference type="SUPFAM" id="SSF160240">
    <property type="entry name" value="Cation efflux protein cytoplasmic domain-like"/>
    <property type="match status" value="1"/>
</dbReference>
<protein>
    <submittedName>
        <fullName evidence="12">Cobalt-zinc-cadmium efflux system protein</fullName>
    </submittedName>
</protein>
<feature type="compositionally biased region" description="Polar residues" evidence="8">
    <location>
        <begin position="16"/>
        <end position="27"/>
    </location>
</feature>
<feature type="transmembrane region" description="Helical" evidence="9">
    <location>
        <begin position="151"/>
        <end position="172"/>
    </location>
</feature>
<dbReference type="InterPro" id="IPR036837">
    <property type="entry name" value="Cation_efflux_CTD_sf"/>
</dbReference>
<dbReference type="Pfam" id="PF16916">
    <property type="entry name" value="ZT_dimer"/>
    <property type="match status" value="1"/>
</dbReference>
<evidence type="ECO:0000256" key="3">
    <source>
        <dbReference type="ARBA" id="ARBA00022448"/>
    </source>
</evidence>
<keyword evidence="7 9" id="KW-0472">Membrane</keyword>
<feature type="transmembrane region" description="Helical" evidence="9">
    <location>
        <begin position="76"/>
        <end position="97"/>
    </location>
</feature>
<dbReference type="InterPro" id="IPR058533">
    <property type="entry name" value="Cation_efflux_TM"/>
</dbReference>
<dbReference type="EMBL" id="LT629792">
    <property type="protein sequence ID" value="SDT99571.1"/>
    <property type="molecule type" value="Genomic_DNA"/>
</dbReference>
<dbReference type="PANTHER" id="PTHR11562:SF17">
    <property type="entry name" value="RE54080P-RELATED"/>
    <property type="match status" value="1"/>
</dbReference>
<evidence type="ECO:0000256" key="7">
    <source>
        <dbReference type="ARBA" id="ARBA00023136"/>
    </source>
</evidence>
<feature type="transmembrane region" description="Helical" evidence="9">
    <location>
        <begin position="50"/>
        <end position="70"/>
    </location>
</feature>
<dbReference type="Pfam" id="PF01545">
    <property type="entry name" value="Cation_efflux"/>
    <property type="match status" value="1"/>
</dbReference>
<name>A0ABY0V9D5_9ACTO</name>
<dbReference type="InterPro" id="IPR027470">
    <property type="entry name" value="Cation_efflux_CTD"/>
</dbReference>
<dbReference type="NCBIfam" id="TIGR01297">
    <property type="entry name" value="CDF"/>
    <property type="match status" value="1"/>
</dbReference>
<accession>A0ABY0V9D5</accession>
<evidence type="ECO:0000259" key="10">
    <source>
        <dbReference type="Pfam" id="PF01545"/>
    </source>
</evidence>
<evidence type="ECO:0000313" key="13">
    <source>
        <dbReference type="Proteomes" id="UP000198976"/>
    </source>
</evidence>
<feature type="domain" description="Cation efflux protein cytoplasmic" evidence="11">
    <location>
        <begin position="245"/>
        <end position="323"/>
    </location>
</feature>
<evidence type="ECO:0000256" key="2">
    <source>
        <dbReference type="ARBA" id="ARBA00008873"/>
    </source>
</evidence>
<feature type="transmembrane region" description="Helical" evidence="9">
    <location>
        <begin position="215"/>
        <end position="233"/>
    </location>
</feature>
<evidence type="ECO:0000256" key="4">
    <source>
        <dbReference type="ARBA" id="ARBA00022692"/>
    </source>
</evidence>
<feature type="compositionally biased region" description="Basic and acidic residues" evidence="8">
    <location>
        <begin position="1"/>
        <end position="11"/>
    </location>
</feature>